<dbReference type="Proteomes" id="UP000827092">
    <property type="component" value="Unassembled WGS sequence"/>
</dbReference>
<evidence type="ECO:0000313" key="2">
    <source>
        <dbReference type="EMBL" id="KAG8193833.1"/>
    </source>
</evidence>
<accession>A0AAV6VDU9</accession>
<gene>
    <name evidence="2" type="ORF">JTE90_029566</name>
</gene>
<evidence type="ECO:0000256" key="1">
    <source>
        <dbReference type="SAM" id="MobiDB-lite"/>
    </source>
</evidence>
<feature type="compositionally biased region" description="Polar residues" evidence="1">
    <location>
        <begin position="24"/>
        <end position="40"/>
    </location>
</feature>
<dbReference type="AlphaFoldDB" id="A0AAV6VDU9"/>
<reference evidence="2 3" key="1">
    <citation type="journal article" date="2022" name="Nat. Ecol. Evol.">
        <title>A masculinizing supergene underlies an exaggerated male reproductive morph in a spider.</title>
        <authorList>
            <person name="Hendrickx F."/>
            <person name="De Corte Z."/>
            <person name="Sonet G."/>
            <person name="Van Belleghem S.M."/>
            <person name="Kostlbacher S."/>
            <person name="Vangestel C."/>
        </authorList>
    </citation>
    <scope>NUCLEOTIDE SEQUENCE [LARGE SCALE GENOMIC DNA]</scope>
    <source>
        <strain evidence="2">W744_W776</strain>
    </source>
</reference>
<keyword evidence="3" id="KW-1185">Reference proteome</keyword>
<comment type="caution">
    <text evidence="2">The sequence shown here is derived from an EMBL/GenBank/DDBJ whole genome shotgun (WGS) entry which is preliminary data.</text>
</comment>
<name>A0AAV6VDU9_9ARAC</name>
<organism evidence="2 3">
    <name type="scientific">Oedothorax gibbosus</name>
    <dbReference type="NCBI Taxonomy" id="931172"/>
    <lineage>
        <taxon>Eukaryota</taxon>
        <taxon>Metazoa</taxon>
        <taxon>Ecdysozoa</taxon>
        <taxon>Arthropoda</taxon>
        <taxon>Chelicerata</taxon>
        <taxon>Arachnida</taxon>
        <taxon>Araneae</taxon>
        <taxon>Araneomorphae</taxon>
        <taxon>Entelegynae</taxon>
        <taxon>Araneoidea</taxon>
        <taxon>Linyphiidae</taxon>
        <taxon>Erigoninae</taxon>
        <taxon>Oedothorax</taxon>
    </lineage>
</organism>
<sequence length="103" mass="10621">MAKVLGPITACFKKGEITEKEDNTYSSSDKNQGSTSSDVSNPGVLWRVSSQLYNVGSGAVGLGVGTVKWAASTTYNVGSGVVSATQTVVGKVVPSVNPKPKKE</sequence>
<protein>
    <submittedName>
        <fullName evidence="2">Uncharacterized protein</fullName>
    </submittedName>
</protein>
<feature type="region of interest" description="Disordered" evidence="1">
    <location>
        <begin position="19"/>
        <end position="42"/>
    </location>
</feature>
<proteinExistence type="predicted"/>
<evidence type="ECO:0000313" key="3">
    <source>
        <dbReference type="Proteomes" id="UP000827092"/>
    </source>
</evidence>
<dbReference type="EMBL" id="JAFNEN010000114">
    <property type="protein sequence ID" value="KAG8193833.1"/>
    <property type="molecule type" value="Genomic_DNA"/>
</dbReference>